<evidence type="ECO:0000313" key="1">
    <source>
        <dbReference type="EMBL" id="CAG6617551.1"/>
    </source>
</evidence>
<dbReference type="PANTHER" id="PTHR35450">
    <property type="entry name" value="REVERSE TRANSCRIPTASE DOMAIN-CONTAINING PROTEIN"/>
    <property type="match status" value="1"/>
</dbReference>
<evidence type="ECO:0008006" key="2">
    <source>
        <dbReference type="Google" id="ProtNLM"/>
    </source>
</evidence>
<dbReference type="PANTHER" id="PTHR35450:SF2">
    <property type="entry name" value="REVERSE TRANSCRIPTASE DOMAIN-CONTAINING PROTEIN"/>
    <property type="match status" value="1"/>
</dbReference>
<dbReference type="EMBL" id="HBUF01039194">
    <property type="protein sequence ID" value="CAG6617557.1"/>
    <property type="molecule type" value="Transcribed_RNA"/>
</dbReference>
<name>A0A8D8M6J7_9HEMI</name>
<proteinExistence type="predicted"/>
<reference evidence="1" key="1">
    <citation type="submission" date="2021-05" db="EMBL/GenBank/DDBJ databases">
        <authorList>
            <person name="Alioto T."/>
            <person name="Alioto T."/>
            <person name="Gomez Garrido J."/>
        </authorList>
    </citation>
    <scope>NUCLEOTIDE SEQUENCE</scope>
</reference>
<dbReference type="EMBL" id="HBUF01039191">
    <property type="protein sequence ID" value="CAG6617551.1"/>
    <property type="molecule type" value="Transcribed_RNA"/>
</dbReference>
<protein>
    <recommendedName>
        <fullName evidence="2">Reverse transcriptase</fullName>
    </recommendedName>
</protein>
<dbReference type="AlphaFoldDB" id="A0A8D8M6J7"/>
<organism evidence="1">
    <name type="scientific">Cacopsylla melanoneura</name>
    <dbReference type="NCBI Taxonomy" id="428564"/>
    <lineage>
        <taxon>Eukaryota</taxon>
        <taxon>Metazoa</taxon>
        <taxon>Ecdysozoa</taxon>
        <taxon>Arthropoda</taxon>
        <taxon>Hexapoda</taxon>
        <taxon>Insecta</taxon>
        <taxon>Pterygota</taxon>
        <taxon>Neoptera</taxon>
        <taxon>Paraneoptera</taxon>
        <taxon>Hemiptera</taxon>
        <taxon>Sternorrhyncha</taxon>
        <taxon>Psylloidea</taxon>
        <taxon>Psyllidae</taxon>
        <taxon>Psyllinae</taxon>
        <taxon>Cacopsylla</taxon>
    </lineage>
</organism>
<sequence length="236" mass="27391">MSNRWLTDGGIYAETEGFMMAIQDEVIATRNYVKHIIKEANAPEDRCRRCGNVGETIDHIISACTTLAQNDYLKRHNNVAKIIHQELLKYHQVTNESPYYYEYTPEPVVENDNIKIYYDRTIHTGHTREHNRPDITIIDKREKSATLVDIAVPLSRNMTKTRHEKISKYSELAVEIKTMWNLNNVRIVPIIISSIGLIPRNLRDDLASLHLKPELITKMQKAVIIDTCHIVRKFLQ</sequence>
<dbReference type="EMBL" id="HBUF01039192">
    <property type="protein sequence ID" value="CAG6617553.1"/>
    <property type="molecule type" value="Transcribed_RNA"/>
</dbReference>
<accession>A0A8D8M6J7</accession>
<dbReference type="EMBL" id="HBUF01039195">
    <property type="protein sequence ID" value="CAG6617559.1"/>
    <property type="molecule type" value="Transcribed_RNA"/>
</dbReference>